<organism evidence="1 2">
    <name type="scientific">Aquibacillus rhizosphaerae</name>
    <dbReference type="NCBI Taxonomy" id="3051431"/>
    <lineage>
        <taxon>Bacteria</taxon>
        <taxon>Bacillati</taxon>
        <taxon>Bacillota</taxon>
        <taxon>Bacilli</taxon>
        <taxon>Bacillales</taxon>
        <taxon>Bacillaceae</taxon>
        <taxon>Aquibacillus</taxon>
    </lineage>
</organism>
<reference evidence="1 2" key="1">
    <citation type="submission" date="2023-06" db="EMBL/GenBank/DDBJ databases">
        <title>Aquibacillus rhizosphaerae LR5S19.</title>
        <authorList>
            <person name="Sun J.-Q."/>
        </authorList>
    </citation>
    <scope>NUCLEOTIDE SEQUENCE [LARGE SCALE GENOMIC DNA]</scope>
    <source>
        <strain evidence="1 2">LR5S19</strain>
    </source>
</reference>
<dbReference type="RefSeq" id="WP_285932727.1">
    <property type="nucleotide sequence ID" value="NZ_JASTZU010000041.1"/>
</dbReference>
<comment type="caution">
    <text evidence="1">The sequence shown here is derived from an EMBL/GenBank/DDBJ whole genome shotgun (WGS) entry which is preliminary data.</text>
</comment>
<sequence length="60" mass="6750">MINLRLNSKQANSHVIDNLYGANFHRFVEMDGNAHSIEIAVELGISLGDVKKLKEKLNRS</sequence>
<dbReference type="Proteomes" id="UP001235343">
    <property type="component" value="Unassembled WGS sequence"/>
</dbReference>
<gene>
    <name evidence="1" type="ORF">QQS35_13405</name>
</gene>
<keyword evidence="2" id="KW-1185">Reference proteome</keyword>
<accession>A0ABT7L6E0</accession>
<protein>
    <recommendedName>
        <fullName evidence="3">RNA polymerase subunit sigma-70</fullName>
    </recommendedName>
</protein>
<evidence type="ECO:0000313" key="1">
    <source>
        <dbReference type="EMBL" id="MDL4841439.1"/>
    </source>
</evidence>
<evidence type="ECO:0008006" key="3">
    <source>
        <dbReference type="Google" id="ProtNLM"/>
    </source>
</evidence>
<dbReference type="EMBL" id="JASTZU010000041">
    <property type="protein sequence ID" value="MDL4841439.1"/>
    <property type="molecule type" value="Genomic_DNA"/>
</dbReference>
<name>A0ABT7L6E0_9BACI</name>
<evidence type="ECO:0000313" key="2">
    <source>
        <dbReference type="Proteomes" id="UP001235343"/>
    </source>
</evidence>
<proteinExistence type="predicted"/>